<comment type="caution">
    <text evidence="2">The sequence shown here is derived from an EMBL/GenBank/DDBJ whole genome shotgun (WGS) entry which is preliminary data.</text>
</comment>
<organism evidence="2 3">
    <name type="scientific">Arenibacterium halophilum</name>
    <dbReference type="NCBI Taxonomy" id="2583821"/>
    <lineage>
        <taxon>Bacteria</taxon>
        <taxon>Pseudomonadati</taxon>
        <taxon>Pseudomonadota</taxon>
        <taxon>Alphaproteobacteria</taxon>
        <taxon>Rhodobacterales</taxon>
        <taxon>Paracoccaceae</taxon>
        <taxon>Arenibacterium</taxon>
    </lineage>
</organism>
<proteinExistence type="predicted"/>
<dbReference type="EMBL" id="VCPC01000003">
    <property type="protein sequence ID" value="TMV11907.1"/>
    <property type="molecule type" value="Genomic_DNA"/>
</dbReference>
<dbReference type="Pfam" id="PF16156">
    <property type="entry name" value="DUF4864"/>
    <property type="match status" value="1"/>
</dbReference>
<feature type="signal peptide" evidence="1">
    <location>
        <begin position="1"/>
        <end position="20"/>
    </location>
</feature>
<name>A0ABY2X9A5_9RHOB</name>
<keyword evidence="3" id="KW-1185">Reference proteome</keyword>
<dbReference type="InterPro" id="IPR032347">
    <property type="entry name" value="DUF4864"/>
</dbReference>
<evidence type="ECO:0000256" key="1">
    <source>
        <dbReference type="SAM" id="SignalP"/>
    </source>
</evidence>
<keyword evidence="1" id="KW-0732">Signal</keyword>
<evidence type="ECO:0000313" key="3">
    <source>
        <dbReference type="Proteomes" id="UP001191082"/>
    </source>
</evidence>
<dbReference type="Proteomes" id="UP001191082">
    <property type="component" value="Unassembled WGS sequence"/>
</dbReference>
<feature type="chain" id="PRO_5046131879" evidence="1">
    <location>
        <begin position="21"/>
        <end position="137"/>
    </location>
</feature>
<reference evidence="2 3" key="1">
    <citation type="submission" date="2019-05" db="EMBL/GenBank/DDBJ databases">
        <title>Marivita sp. nov. isolated from sea sediment.</title>
        <authorList>
            <person name="Kim W."/>
        </authorList>
    </citation>
    <scope>NUCLEOTIDE SEQUENCE [LARGE SCALE GENOMIC DNA]</scope>
    <source>
        <strain evidence="2 3">CAU 1492</strain>
    </source>
</reference>
<accession>A0ABY2X9A5</accession>
<evidence type="ECO:0000313" key="2">
    <source>
        <dbReference type="EMBL" id="TMV11907.1"/>
    </source>
</evidence>
<protein>
    <submittedName>
        <fullName evidence="2">DUF4864 domain-containing protein</fullName>
    </submittedName>
</protein>
<sequence>MRDLFIATILSLGLVGPAAAQGDAPDGAIQSVIDNQFQAFSADDFDRAFTFASPTIRSIFGTSETFGAMVRNGYPMVHRPAGVQFLDLREVDGALWQRVQIRDAQGAFHLLDYQMIETENGWKINAVNYVPDPGAAV</sequence>
<dbReference type="RefSeq" id="WP_138864967.1">
    <property type="nucleotide sequence ID" value="NZ_VCPC01000003.1"/>
</dbReference>
<gene>
    <name evidence="2" type="ORF">FGK64_16765</name>
</gene>